<gene>
    <name evidence="1" type="ORF">JOB18_022215</name>
</gene>
<evidence type="ECO:0000313" key="2">
    <source>
        <dbReference type="Proteomes" id="UP000693946"/>
    </source>
</evidence>
<comment type="caution">
    <text evidence="1">The sequence shown here is derived from an EMBL/GenBank/DDBJ whole genome shotgun (WGS) entry which is preliminary data.</text>
</comment>
<keyword evidence="2" id="KW-1185">Reference proteome</keyword>
<name>A0AAV6RY23_SOLSE</name>
<proteinExistence type="predicted"/>
<evidence type="ECO:0000313" key="1">
    <source>
        <dbReference type="EMBL" id="KAG7510468.1"/>
    </source>
</evidence>
<dbReference type="EMBL" id="JAGKHQ010000008">
    <property type="protein sequence ID" value="KAG7510468.1"/>
    <property type="molecule type" value="Genomic_DNA"/>
</dbReference>
<dbReference type="AlphaFoldDB" id="A0AAV6RY23"/>
<dbReference type="Proteomes" id="UP000693946">
    <property type="component" value="Linkage Group LG16"/>
</dbReference>
<reference evidence="1 2" key="1">
    <citation type="journal article" date="2021" name="Sci. Rep.">
        <title>Chromosome anchoring in Senegalese sole (Solea senegalensis) reveals sex-associated markers and genome rearrangements in flatfish.</title>
        <authorList>
            <person name="Guerrero-Cozar I."/>
            <person name="Gomez-Garrido J."/>
            <person name="Berbel C."/>
            <person name="Martinez-Blanch J.F."/>
            <person name="Alioto T."/>
            <person name="Claros M.G."/>
            <person name="Gagnaire P.A."/>
            <person name="Manchado M."/>
        </authorList>
    </citation>
    <scope>NUCLEOTIDE SEQUENCE [LARGE SCALE GENOMIC DNA]</scope>
    <source>
        <strain evidence="1">Sse05_10M</strain>
    </source>
</reference>
<sequence>MPPRARGARLSQPSSARILHGCVRQRDRCLEMSLETEITVADELFSSDARRTWT</sequence>
<protein>
    <submittedName>
        <fullName evidence="1">Uncharacterized protein</fullName>
    </submittedName>
</protein>
<organism evidence="1 2">
    <name type="scientific">Solea senegalensis</name>
    <name type="common">Senegalese sole</name>
    <dbReference type="NCBI Taxonomy" id="28829"/>
    <lineage>
        <taxon>Eukaryota</taxon>
        <taxon>Metazoa</taxon>
        <taxon>Chordata</taxon>
        <taxon>Craniata</taxon>
        <taxon>Vertebrata</taxon>
        <taxon>Euteleostomi</taxon>
        <taxon>Actinopterygii</taxon>
        <taxon>Neopterygii</taxon>
        <taxon>Teleostei</taxon>
        <taxon>Neoteleostei</taxon>
        <taxon>Acanthomorphata</taxon>
        <taxon>Carangaria</taxon>
        <taxon>Pleuronectiformes</taxon>
        <taxon>Pleuronectoidei</taxon>
        <taxon>Soleidae</taxon>
        <taxon>Solea</taxon>
    </lineage>
</organism>
<accession>A0AAV6RY23</accession>